<dbReference type="RefSeq" id="WP_053183759.1">
    <property type="nucleotide sequence ID" value="NZ_LGIA01000155.1"/>
</dbReference>
<comment type="function">
    <text evidence="5">Catalyzes the synthesis of 5,6-dihydrouridine (D), a modified base found in the D-loop of most tRNAs, via the reduction of the C5-C6 double bond in target uridines.</text>
</comment>
<feature type="binding site" evidence="7">
    <location>
        <position position="68"/>
    </location>
    <ligand>
        <name>FMN</name>
        <dbReference type="ChEBI" id="CHEBI:58210"/>
    </ligand>
</feature>
<sequence length="315" mass="36352">MLSDHRFYLAPLQGFTDFVYRRCHHEFFGIVDEYYIPYIALGPGQKIRNSQLRDLLPENNAGVPVVPQVLCSNAGELRKLAGDVKQMGYSKINLNLGCPYPMATKRGRGTGLLENSEQLTQVLDTLFSAFDFQVSVKFRSGLVDEQTIRERVQLLRKYPFEQWIFHPRTAKQLYKGVANRRLFAELSSTLAKPMVYNGDIQSARDLDEIKHLVPGQNAWMIGRGLLSDPLLIHRIKGQAFDECEELNLMREFHQCIFEAYRSAFQDDGQVLMKMKQFWSYFSHRFSNPSKTYKPIKKASKLAKFIEVFPAAFHHS</sequence>
<dbReference type="PANTHER" id="PTHR45846">
    <property type="entry name" value="TRNA-DIHYDROURIDINE(47) SYNTHASE [NAD(P)(+)]-LIKE"/>
    <property type="match status" value="1"/>
</dbReference>
<evidence type="ECO:0000256" key="2">
    <source>
        <dbReference type="ARBA" id="ARBA00022643"/>
    </source>
</evidence>
<feature type="binding site" evidence="7">
    <location>
        <position position="137"/>
    </location>
    <ligand>
        <name>FMN</name>
        <dbReference type="ChEBI" id="CHEBI:58210"/>
    </ligand>
</feature>
<evidence type="ECO:0000256" key="4">
    <source>
        <dbReference type="ARBA" id="ARBA00023002"/>
    </source>
</evidence>
<evidence type="ECO:0000259" key="8">
    <source>
        <dbReference type="Pfam" id="PF01207"/>
    </source>
</evidence>
<comment type="cofactor">
    <cofactor evidence="5 7">
        <name>FMN</name>
        <dbReference type="ChEBI" id="CHEBI:58210"/>
    </cofactor>
</comment>
<dbReference type="Pfam" id="PF01207">
    <property type="entry name" value="Dus"/>
    <property type="match status" value="1"/>
</dbReference>
<comment type="similarity">
    <text evidence="5">Belongs to the dus family.</text>
</comment>
<feature type="binding site" evidence="7">
    <location>
        <position position="166"/>
    </location>
    <ligand>
        <name>FMN</name>
        <dbReference type="ChEBI" id="CHEBI:58210"/>
    </ligand>
</feature>
<dbReference type="Gene3D" id="3.20.20.70">
    <property type="entry name" value="Aldolase class I"/>
    <property type="match status" value="1"/>
</dbReference>
<evidence type="ECO:0000256" key="3">
    <source>
        <dbReference type="ARBA" id="ARBA00022694"/>
    </source>
</evidence>
<dbReference type="InterPro" id="IPR035587">
    <property type="entry name" value="DUS-like_FMN-bd"/>
</dbReference>
<evidence type="ECO:0000256" key="1">
    <source>
        <dbReference type="ARBA" id="ARBA00022630"/>
    </source>
</evidence>
<feature type="binding site" evidence="7">
    <location>
        <begin position="222"/>
        <end position="223"/>
    </location>
    <ligand>
        <name>FMN</name>
        <dbReference type="ChEBI" id="CHEBI:58210"/>
    </ligand>
</feature>
<evidence type="ECO:0000256" key="7">
    <source>
        <dbReference type="PIRSR" id="PIRSR006621-2"/>
    </source>
</evidence>
<dbReference type="InterPro" id="IPR001269">
    <property type="entry name" value="DUS_fam"/>
</dbReference>
<name>A0A0L8V950_9BACT</name>
<evidence type="ECO:0000256" key="5">
    <source>
        <dbReference type="PIRNR" id="PIRNR006621"/>
    </source>
</evidence>
<dbReference type="EMBL" id="LGIA01000155">
    <property type="protein sequence ID" value="KOH44697.1"/>
    <property type="molecule type" value="Genomic_DNA"/>
</dbReference>
<dbReference type="CDD" id="cd02801">
    <property type="entry name" value="DUS_like_FMN"/>
    <property type="match status" value="1"/>
</dbReference>
<dbReference type="PIRSF" id="PIRSF006621">
    <property type="entry name" value="Dus"/>
    <property type="match status" value="1"/>
</dbReference>
<evidence type="ECO:0000313" key="10">
    <source>
        <dbReference type="Proteomes" id="UP000036958"/>
    </source>
</evidence>
<dbReference type="GO" id="GO:0017150">
    <property type="term" value="F:tRNA dihydrouridine synthase activity"/>
    <property type="evidence" value="ECO:0007669"/>
    <property type="project" value="InterPro"/>
</dbReference>
<dbReference type="Proteomes" id="UP000036958">
    <property type="component" value="Unassembled WGS sequence"/>
</dbReference>
<dbReference type="GO" id="GO:0050660">
    <property type="term" value="F:flavin adenine dinucleotide binding"/>
    <property type="evidence" value="ECO:0007669"/>
    <property type="project" value="InterPro"/>
</dbReference>
<proteinExistence type="inferred from homology"/>
<feature type="domain" description="DUS-like FMN-binding" evidence="8">
    <location>
        <begin position="9"/>
        <end position="292"/>
    </location>
</feature>
<feature type="active site" description="Proton donor" evidence="6">
    <location>
        <position position="98"/>
    </location>
</feature>
<keyword evidence="3 5" id="KW-0819">tRNA processing</keyword>
<evidence type="ECO:0000313" key="9">
    <source>
        <dbReference type="EMBL" id="KOH44697.1"/>
    </source>
</evidence>
<dbReference type="EC" id="1.3.1.-" evidence="5"/>
<dbReference type="AlphaFoldDB" id="A0A0L8V950"/>
<keyword evidence="7" id="KW-0547">Nucleotide-binding</keyword>
<dbReference type="STRING" id="1409788.NC99_24820"/>
<dbReference type="PANTHER" id="PTHR45846:SF1">
    <property type="entry name" value="TRNA-DIHYDROURIDINE(47) SYNTHASE [NAD(P)(+)]-LIKE"/>
    <property type="match status" value="1"/>
</dbReference>
<evidence type="ECO:0000256" key="6">
    <source>
        <dbReference type="PIRSR" id="PIRSR006621-1"/>
    </source>
</evidence>
<dbReference type="GO" id="GO:0003723">
    <property type="term" value="F:RNA binding"/>
    <property type="evidence" value="ECO:0007669"/>
    <property type="project" value="TreeGrafter"/>
</dbReference>
<protein>
    <recommendedName>
        <fullName evidence="5">tRNA-dihydrouridine synthase</fullName>
        <ecNumber evidence="5">1.3.1.-</ecNumber>
    </recommendedName>
</protein>
<accession>A0A0L8V950</accession>
<keyword evidence="10" id="KW-1185">Reference proteome</keyword>
<comment type="caution">
    <text evidence="9">The sequence shown here is derived from an EMBL/GenBank/DDBJ whole genome shotgun (WGS) entry which is preliminary data.</text>
</comment>
<keyword evidence="1 5" id="KW-0285">Flavoprotein</keyword>
<dbReference type="SUPFAM" id="SSF51395">
    <property type="entry name" value="FMN-linked oxidoreductases"/>
    <property type="match status" value="1"/>
</dbReference>
<dbReference type="OrthoDB" id="9764501at2"/>
<gene>
    <name evidence="9" type="ORF">NC99_24820</name>
</gene>
<organism evidence="9 10">
    <name type="scientific">Sunxiuqinia dokdonensis</name>
    <dbReference type="NCBI Taxonomy" id="1409788"/>
    <lineage>
        <taxon>Bacteria</taxon>
        <taxon>Pseudomonadati</taxon>
        <taxon>Bacteroidota</taxon>
        <taxon>Bacteroidia</taxon>
        <taxon>Marinilabiliales</taxon>
        <taxon>Prolixibacteraceae</taxon>
        <taxon>Sunxiuqinia</taxon>
    </lineage>
</organism>
<keyword evidence="4 5" id="KW-0560">Oxidoreductase</keyword>
<keyword evidence="2 5" id="KW-0288">FMN</keyword>
<reference evidence="10" key="1">
    <citation type="submission" date="2015-07" db="EMBL/GenBank/DDBJ databases">
        <title>Genome sequencing of Sunxiuqinia dokdonensis strain SK.</title>
        <authorList>
            <person name="Ahn S."/>
            <person name="Kim B.-C."/>
        </authorList>
    </citation>
    <scope>NUCLEOTIDE SEQUENCE [LARGE SCALE GENOMIC DNA]</scope>
    <source>
        <strain evidence="10">SK</strain>
    </source>
</reference>
<dbReference type="InterPro" id="IPR013785">
    <property type="entry name" value="Aldolase_TIM"/>
</dbReference>